<keyword evidence="19" id="KW-1185">Reference proteome</keyword>
<dbReference type="GO" id="GO:0005829">
    <property type="term" value="C:cytosol"/>
    <property type="evidence" value="ECO:0007669"/>
    <property type="project" value="TreeGrafter"/>
</dbReference>
<keyword evidence="5 14" id="KW-0479">Metal-binding</keyword>
<evidence type="ECO:0000256" key="11">
    <source>
        <dbReference type="ARBA" id="ARBA00048435"/>
    </source>
</evidence>
<evidence type="ECO:0000313" key="19">
    <source>
        <dbReference type="Proteomes" id="UP000472267"/>
    </source>
</evidence>
<dbReference type="RefSeq" id="XP_029949568.1">
    <property type="nucleotide sequence ID" value="XM_030093708.1"/>
</dbReference>
<comment type="catalytic activity">
    <reaction evidence="12">
        <text>an N-acyl-aromatic L-alpha-amino acid + H2O = an aromatic L-alpha-amino acid + a carboxylate</text>
        <dbReference type="Rhea" id="RHEA:54184"/>
        <dbReference type="ChEBI" id="CHEBI:15377"/>
        <dbReference type="ChEBI" id="CHEBI:29067"/>
        <dbReference type="ChEBI" id="CHEBI:84824"/>
        <dbReference type="ChEBI" id="CHEBI:138093"/>
        <dbReference type="EC" id="3.5.1.114"/>
    </reaction>
</comment>
<dbReference type="GO" id="GO:0046872">
    <property type="term" value="F:metal ion binding"/>
    <property type="evidence" value="ECO:0007669"/>
    <property type="project" value="UniProtKB-KW"/>
</dbReference>
<dbReference type="InterPro" id="IPR016708">
    <property type="entry name" value="Aspartoacylase"/>
</dbReference>
<evidence type="ECO:0000256" key="6">
    <source>
        <dbReference type="ARBA" id="ARBA00022801"/>
    </source>
</evidence>
<comment type="cofactor">
    <cofactor evidence="14">
        <name>Zn(2+)</name>
        <dbReference type="ChEBI" id="CHEBI:29105"/>
    </cofactor>
    <text evidence="14">Binds 1 zinc ion per subunit.</text>
</comment>
<evidence type="ECO:0000256" key="2">
    <source>
        <dbReference type="ARBA" id="ARBA00006173"/>
    </source>
</evidence>
<dbReference type="OrthoDB" id="8300214at2759"/>
<evidence type="ECO:0000313" key="18">
    <source>
        <dbReference type="Ensembl" id="ENSSFAP00005034716.1"/>
    </source>
</evidence>
<dbReference type="NCBIfam" id="NF002601">
    <property type="entry name" value="PRK02259.1"/>
    <property type="match status" value="1"/>
</dbReference>
<feature type="binding site" evidence="14">
    <location>
        <position position="113"/>
    </location>
    <ligand>
        <name>Zn(2+)</name>
        <dbReference type="ChEBI" id="CHEBI:29105"/>
    </ligand>
</feature>
<evidence type="ECO:0000256" key="7">
    <source>
        <dbReference type="ARBA" id="ARBA00022833"/>
    </source>
</evidence>
<keyword evidence="7 14" id="KW-0862">Zinc</keyword>
<dbReference type="InterPro" id="IPR050178">
    <property type="entry name" value="AspA/AstE_fam"/>
</dbReference>
<feature type="binding site" evidence="14">
    <location>
        <position position="22"/>
    </location>
    <ligand>
        <name>Zn(2+)</name>
        <dbReference type="ChEBI" id="CHEBI:29105"/>
    </ligand>
</feature>
<evidence type="ECO:0000256" key="14">
    <source>
        <dbReference type="PIRSR" id="PIRSR018001-3"/>
    </source>
</evidence>
<dbReference type="Proteomes" id="UP000472267">
    <property type="component" value="Chromosome 6"/>
</dbReference>
<dbReference type="InterPro" id="IPR055438">
    <property type="entry name" value="AstE_AspA_cat"/>
</dbReference>
<evidence type="ECO:0000256" key="10">
    <source>
        <dbReference type="ARBA" id="ARBA00037831"/>
    </source>
</evidence>
<evidence type="ECO:0000313" key="17">
    <source>
        <dbReference type="Ensembl" id="ENSSFAP00005019080.1"/>
    </source>
</evidence>
<gene>
    <name evidence="17" type="primary">LOC115390049</name>
    <name evidence="18" type="synonym">LOC115390048</name>
</gene>
<dbReference type="Ensembl" id="ENSSFAT00005019855.1">
    <property type="protein sequence ID" value="ENSSFAP00005019080.1"/>
    <property type="gene ID" value="ENSSFAG00005010015.1"/>
</dbReference>
<evidence type="ECO:0000256" key="13">
    <source>
        <dbReference type="PIRSR" id="PIRSR018001-1"/>
    </source>
</evidence>
<dbReference type="PANTHER" id="PTHR15162:SF5">
    <property type="entry name" value="N-ACYL-AROMATIC-L-AMINO ACID AMIDOHYDROLASE (CARBOXYLATE-FORMING)"/>
    <property type="match status" value="1"/>
</dbReference>
<dbReference type="Pfam" id="PF04952">
    <property type="entry name" value="AstE_AspA_hybrid"/>
    <property type="match status" value="1"/>
</dbReference>
<dbReference type="OMA" id="YPRDPTT"/>
<name>A0A672GQ24_SALFA</name>
<feature type="binding site" evidence="14">
    <location>
        <position position="19"/>
    </location>
    <ligand>
        <name>Zn(2+)</name>
        <dbReference type="ChEBI" id="CHEBI:29105"/>
    </ligand>
</feature>
<proteinExistence type="inferred from homology"/>
<comment type="catalytic activity">
    <reaction evidence="11">
        <text>an N-acetyl-L-cysteine-S-conjugate + H2O = an S-substituted L-cysteine + acetate</text>
        <dbReference type="Rhea" id="RHEA:36855"/>
        <dbReference type="ChEBI" id="CHEBI:15377"/>
        <dbReference type="ChEBI" id="CHEBI:30089"/>
        <dbReference type="ChEBI" id="CHEBI:58717"/>
        <dbReference type="ChEBI" id="CHEBI:58718"/>
        <dbReference type="EC" id="3.5.1.114"/>
    </reaction>
</comment>
<evidence type="ECO:0000256" key="12">
    <source>
        <dbReference type="ARBA" id="ARBA00049326"/>
    </source>
</evidence>
<dbReference type="Pfam" id="PF24827">
    <property type="entry name" value="AstE_AspA_cat"/>
    <property type="match status" value="1"/>
</dbReference>
<keyword evidence="8" id="KW-0472">Membrane</keyword>
<evidence type="ECO:0000256" key="3">
    <source>
        <dbReference type="ARBA" id="ARBA00022475"/>
    </source>
</evidence>
<evidence type="ECO:0000256" key="5">
    <source>
        <dbReference type="ARBA" id="ARBA00022723"/>
    </source>
</evidence>
<feature type="active site" description="Proton donor/acceptor" evidence="13">
    <location>
        <position position="174"/>
    </location>
</feature>
<feature type="domain" description="AstE/AspA barrel-sandwich hybrid" evidence="15">
    <location>
        <begin position="215"/>
        <end position="296"/>
    </location>
</feature>
<dbReference type="GO" id="GO:0016788">
    <property type="term" value="F:hydrolase activity, acting on ester bonds"/>
    <property type="evidence" value="ECO:0007669"/>
    <property type="project" value="InterPro"/>
</dbReference>
<evidence type="ECO:0000256" key="1">
    <source>
        <dbReference type="ARBA" id="ARBA00004496"/>
    </source>
</evidence>
<evidence type="ECO:0000259" key="16">
    <source>
        <dbReference type="Pfam" id="PF24827"/>
    </source>
</evidence>
<dbReference type="EC" id="3.5.1.114" evidence="9"/>
<comment type="subcellular location">
    <subcellularLocation>
        <location evidence="10">Apical cell membrane</location>
        <topology evidence="10">Peripheral membrane protein</topology>
    </subcellularLocation>
    <subcellularLocation>
        <location evidence="1">Cytoplasm</location>
    </subcellularLocation>
</comment>
<evidence type="ECO:0000256" key="8">
    <source>
        <dbReference type="ARBA" id="ARBA00023136"/>
    </source>
</evidence>
<sequence length="309" mass="34076">MEHLSMPPLSRVAICGGTHGNELTGVYIVKEMQRQKQDKVGSLSVTPVLSNPRAVDVCKRYTDTDLNRCFTSALLSSPITDSTPYELRRAQELNAQIGPKGSESAVDLLVDLHNTTSNMGLTIIMYSISALPSHIFKYIQTKMAPVPVAAIQLDLSLSDCYSLDSVGKNGFSIEVGPQPNGVLRADIFNMVKKAVDLTLEWIEKFNSGCTFEGGDIEVYSFVKSIDYPRDPVSGEMTAAIHPKLQDNDFKLLQPGDPLFLSFSGETVKHEGDALYPFFVNECAYYEKKIAFHLARKITKTIPTLSVKSN</sequence>
<dbReference type="GeneID" id="115390049"/>
<dbReference type="CDD" id="cd06909">
    <property type="entry name" value="M14_ASPA"/>
    <property type="match status" value="1"/>
</dbReference>
<keyword evidence="3" id="KW-1003">Cell membrane</keyword>
<dbReference type="PANTHER" id="PTHR15162">
    <property type="entry name" value="ASPARTOACYLASE"/>
    <property type="match status" value="1"/>
</dbReference>
<protein>
    <recommendedName>
        <fullName evidence="9">N-acyl-aromatic-L-amino acid amidohydrolase</fullName>
        <ecNumber evidence="9">3.5.1.114</ecNumber>
    </recommendedName>
</protein>
<comment type="similarity">
    <text evidence="2">Belongs to the AspA/AstE family. Aspartoacylase subfamily.</text>
</comment>
<keyword evidence="4" id="KW-0963">Cytoplasm</keyword>
<organism evidence="17 19">
    <name type="scientific">Salarias fasciatus</name>
    <name type="common">Jewelled blenny</name>
    <name type="synonym">Blennius fasciatus</name>
    <dbReference type="NCBI Taxonomy" id="181472"/>
    <lineage>
        <taxon>Eukaryota</taxon>
        <taxon>Metazoa</taxon>
        <taxon>Chordata</taxon>
        <taxon>Craniata</taxon>
        <taxon>Vertebrata</taxon>
        <taxon>Euteleostomi</taxon>
        <taxon>Actinopterygii</taxon>
        <taxon>Neopterygii</taxon>
        <taxon>Teleostei</taxon>
        <taxon>Neoteleostei</taxon>
        <taxon>Acanthomorphata</taxon>
        <taxon>Ovalentaria</taxon>
        <taxon>Blenniimorphae</taxon>
        <taxon>Blenniiformes</taxon>
        <taxon>Blennioidei</taxon>
        <taxon>Blenniidae</taxon>
        <taxon>Salariinae</taxon>
        <taxon>Salarias</taxon>
    </lineage>
</organism>
<evidence type="ECO:0000256" key="4">
    <source>
        <dbReference type="ARBA" id="ARBA00022490"/>
    </source>
</evidence>
<accession>A0A672GQ24</accession>
<dbReference type="AlphaFoldDB" id="A0A672GQ24"/>
<dbReference type="GO" id="GO:0004046">
    <property type="term" value="F:aminoacylase activity"/>
    <property type="evidence" value="ECO:0007669"/>
    <property type="project" value="TreeGrafter"/>
</dbReference>
<dbReference type="Ensembl" id="ENSSFAT00005036022.1">
    <property type="protein sequence ID" value="ENSSFAP00005034716.1"/>
    <property type="gene ID" value="ENSSFAG00005017617.1"/>
</dbReference>
<dbReference type="SUPFAM" id="SSF53187">
    <property type="entry name" value="Zn-dependent exopeptidases"/>
    <property type="match status" value="1"/>
</dbReference>
<dbReference type="Gene3D" id="2.20.25.160">
    <property type="match status" value="1"/>
</dbReference>
<dbReference type="InterPro" id="IPR007036">
    <property type="entry name" value="Aste_AspA_hybrid_dom"/>
</dbReference>
<evidence type="ECO:0000259" key="15">
    <source>
        <dbReference type="Pfam" id="PF04952"/>
    </source>
</evidence>
<reference evidence="17" key="1">
    <citation type="submission" date="2019-06" db="EMBL/GenBank/DDBJ databases">
        <authorList>
            <consortium name="Wellcome Sanger Institute Data Sharing"/>
        </authorList>
    </citation>
    <scope>NUCLEOTIDE SEQUENCE [LARGE SCALE GENOMIC DNA]</scope>
</reference>
<dbReference type="HAMAP" id="MF_00704">
    <property type="entry name" value="Aspartoacylase"/>
    <property type="match status" value="1"/>
</dbReference>
<dbReference type="PIRSF" id="PIRSF018001">
    <property type="entry name" value="Aspartoacylase"/>
    <property type="match status" value="1"/>
</dbReference>
<reference evidence="17" key="2">
    <citation type="submission" date="2025-05" db="UniProtKB">
        <authorList>
            <consortium name="Ensembl"/>
        </authorList>
    </citation>
    <scope>IDENTIFICATION</scope>
</reference>
<dbReference type="Gene3D" id="3.40.630.10">
    <property type="entry name" value="Zn peptidases"/>
    <property type="match status" value="1"/>
</dbReference>
<dbReference type="GO" id="GO:0016324">
    <property type="term" value="C:apical plasma membrane"/>
    <property type="evidence" value="ECO:0007669"/>
    <property type="project" value="UniProtKB-SubCell"/>
</dbReference>
<evidence type="ECO:0000256" key="9">
    <source>
        <dbReference type="ARBA" id="ARBA00034807"/>
    </source>
</evidence>
<dbReference type="FunFam" id="3.40.630.10:FF:000025">
    <property type="entry name" value="aspartoacylase"/>
    <property type="match status" value="1"/>
</dbReference>
<feature type="domain" description="Succinylglutamate desuccinylase/Aspartoacylase catalytic" evidence="16">
    <location>
        <begin position="10"/>
        <end position="198"/>
    </location>
</feature>
<keyword evidence="6" id="KW-0378">Hydrolase</keyword>